<dbReference type="Proteomes" id="UP000094819">
    <property type="component" value="Unassembled WGS sequence"/>
</dbReference>
<comment type="caution">
    <text evidence="1">The sequence shown here is derived from an EMBL/GenBank/DDBJ whole genome shotgun (WGS) entry which is preliminary data.</text>
</comment>
<evidence type="ECO:0000313" key="2">
    <source>
        <dbReference type="Proteomes" id="UP000094819"/>
    </source>
</evidence>
<protein>
    <submittedName>
        <fullName evidence="1">Uncharacterized protein</fullName>
    </submittedName>
</protein>
<evidence type="ECO:0000313" key="1">
    <source>
        <dbReference type="EMBL" id="ODN95913.1"/>
    </source>
</evidence>
<keyword evidence="2" id="KW-1185">Reference proteome</keyword>
<dbReference type="AlphaFoldDB" id="A0A1E3J4Z7"/>
<dbReference type="OrthoDB" id="6077919at2759"/>
<reference evidence="1 2" key="1">
    <citation type="submission" date="2016-06" db="EMBL/GenBank/DDBJ databases">
        <title>Evolution of pathogenesis and genome organization in the Tremellales.</title>
        <authorList>
            <person name="Cuomo C."/>
            <person name="Litvintseva A."/>
            <person name="Heitman J."/>
            <person name="Chen Y."/>
            <person name="Sun S."/>
            <person name="Springer D."/>
            <person name="Dromer F."/>
            <person name="Young S."/>
            <person name="Zeng Q."/>
            <person name="Chapman S."/>
            <person name="Gujja S."/>
            <person name="Saif S."/>
            <person name="Birren B."/>
        </authorList>
    </citation>
    <scope>NUCLEOTIDE SEQUENCE [LARGE SCALE GENOMIC DNA]</scope>
    <source>
        <strain evidence="1 2">CBS 7118</strain>
    </source>
</reference>
<gene>
    <name evidence="1" type="ORF">L198_04532</name>
</gene>
<proteinExistence type="predicted"/>
<dbReference type="RefSeq" id="XP_019031578.1">
    <property type="nucleotide sequence ID" value="XM_019176650.1"/>
</dbReference>
<sequence>MNAQDPLGEPFAFWELVKPQRPSPECSDCGKLFSSMKWKIVQHLWADHGVSTAGETNTTNFCHWCREYFVNPHRWEDHCASHHQKVVQPMVEMAQCSAPGDENLKWPHLIEFESSVCSNRGSARFASSRSQLCQVTRSSCGNEGFCVKADPAQIRQILEPRERHWDAHGFDRARRIKDLATDPTLPYQAVQWRLLYKDYFGGRA</sequence>
<accession>A0A1E3J4Z7</accession>
<name>A0A1E3J4Z7_9TREE</name>
<organism evidence="1 2">
    <name type="scientific">Cryptococcus wingfieldii CBS 7118</name>
    <dbReference type="NCBI Taxonomy" id="1295528"/>
    <lineage>
        <taxon>Eukaryota</taxon>
        <taxon>Fungi</taxon>
        <taxon>Dikarya</taxon>
        <taxon>Basidiomycota</taxon>
        <taxon>Agaricomycotina</taxon>
        <taxon>Tremellomycetes</taxon>
        <taxon>Tremellales</taxon>
        <taxon>Cryptococcaceae</taxon>
        <taxon>Cryptococcus</taxon>
    </lineage>
</organism>
<dbReference type="GeneID" id="30193745"/>
<dbReference type="EMBL" id="AWGH01000012">
    <property type="protein sequence ID" value="ODN95913.1"/>
    <property type="molecule type" value="Genomic_DNA"/>
</dbReference>